<protein>
    <submittedName>
        <fullName evidence="1">Uncharacterized protein</fullName>
    </submittedName>
</protein>
<sequence>MIMNKNIKEMGDGFYIVTEEGSNGMGGFCWHNVELRKHDDPSFCAEILRNQQFVNFPRLAHGKWEKDIAMEHVIKENRFASFIYPFVDDKAVFSWTVQPDGRYWADEDGYGMTDDNQVTLYALFNKEGRFITLFSDQVPDQINYKKIVHN</sequence>
<accession>A0A413EJW2</accession>
<dbReference type="EMBL" id="QSBI01000029">
    <property type="protein sequence ID" value="RGX07313.1"/>
    <property type="molecule type" value="Genomic_DNA"/>
</dbReference>
<dbReference type="Proteomes" id="UP000286031">
    <property type="component" value="Unassembled WGS sequence"/>
</dbReference>
<organism evidence="1 2">
    <name type="scientific">Bacteroides ovatus</name>
    <dbReference type="NCBI Taxonomy" id="28116"/>
    <lineage>
        <taxon>Bacteria</taxon>
        <taxon>Pseudomonadati</taxon>
        <taxon>Bacteroidota</taxon>
        <taxon>Bacteroidia</taxon>
        <taxon>Bacteroidales</taxon>
        <taxon>Bacteroidaceae</taxon>
        <taxon>Bacteroides</taxon>
    </lineage>
</organism>
<name>A0A413EJW2_BACOV</name>
<comment type="caution">
    <text evidence="1">The sequence shown here is derived from an EMBL/GenBank/DDBJ whole genome shotgun (WGS) entry which is preliminary data.</text>
</comment>
<evidence type="ECO:0000313" key="1">
    <source>
        <dbReference type="EMBL" id="RGX07313.1"/>
    </source>
</evidence>
<evidence type="ECO:0000313" key="2">
    <source>
        <dbReference type="Proteomes" id="UP000286031"/>
    </source>
</evidence>
<reference evidence="1 2" key="1">
    <citation type="submission" date="2018-08" db="EMBL/GenBank/DDBJ databases">
        <title>A genome reference for cultivated species of the human gut microbiota.</title>
        <authorList>
            <person name="Zou Y."/>
            <person name="Xue W."/>
            <person name="Luo G."/>
        </authorList>
    </citation>
    <scope>NUCLEOTIDE SEQUENCE [LARGE SCALE GENOMIC DNA]</scope>
    <source>
        <strain evidence="1 2">AF04-46</strain>
    </source>
</reference>
<gene>
    <name evidence="1" type="ORF">DWV35_19740</name>
</gene>
<dbReference type="AlphaFoldDB" id="A0A413EJW2"/>
<proteinExistence type="predicted"/>